<dbReference type="PRINTS" id="PR00038">
    <property type="entry name" value="HTHLUXR"/>
</dbReference>
<dbReference type="SUPFAM" id="SSF55781">
    <property type="entry name" value="GAF domain-like"/>
    <property type="match status" value="1"/>
</dbReference>
<reference evidence="6" key="1">
    <citation type="submission" date="2016-10" db="EMBL/GenBank/DDBJ databases">
        <authorList>
            <person name="Varghese N."/>
            <person name="Submissions S."/>
        </authorList>
    </citation>
    <scope>NUCLEOTIDE SEQUENCE [LARGE SCALE GENOMIC DNA]</scope>
    <source>
        <strain evidence="6">DSM 17044</strain>
    </source>
</reference>
<keyword evidence="1" id="KW-0805">Transcription regulation</keyword>
<evidence type="ECO:0000256" key="2">
    <source>
        <dbReference type="ARBA" id="ARBA00023125"/>
    </source>
</evidence>
<dbReference type="PROSITE" id="PS50043">
    <property type="entry name" value="HTH_LUXR_2"/>
    <property type="match status" value="1"/>
</dbReference>
<accession>A0A1H7YD37</accession>
<keyword evidence="6" id="KW-1185">Reference proteome</keyword>
<evidence type="ECO:0000313" key="5">
    <source>
        <dbReference type="EMBL" id="SEM43099.1"/>
    </source>
</evidence>
<evidence type="ECO:0000256" key="1">
    <source>
        <dbReference type="ARBA" id="ARBA00023015"/>
    </source>
</evidence>
<dbReference type="PANTHER" id="PTHR44688">
    <property type="entry name" value="DNA-BINDING TRANSCRIPTIONAL ACTIVATOR DEVR_DOSR"/>
    <property type="match status" value="1"/>
</dbReference>
<organism evidence="5 6">
    <name type="scientific">Stigmatella aurantiaca</name>
    <dbReference type="NCBI Taxonomy" id="41"/>
    <lineage>
        <taxon>Bacteria</taxon>
        <taxon>Pseudomonadati</taxon>
        <taxon>Myxococcota</taxon>
        <taxon>Myxococcia</taxon>
        <taxon>Myxococcales</taxon>
        <taxon>Cystobacterineae</taxon>
        <taxon>Archangiaceae</taxon>
        <taxon>Stigmatella</taxon>
    </lineage>
</organism>
<feature type="domain" description="HTH luxR-type" evidence="4">
    <location>
        <begin position="288"/>
        <end position="352"/>
    </location>
</feature>
<dbReference type="CDD" id="cd06170">
    <property type="entry name" value="LuxR_C_like"/>
    <property type="match status" value="1"/>
</dbReference>
<dbReference type="InterPro" id="IPR036388">
    <property type="entry name" value="WH-like_DNA-bd_sf"/>
</dbReference>
<dbReference type="Pfam" id="PF00196">
    <property type="entry name" value="GerE"/>
    <property type="match status" value="1"/>
</dbReference>
<dbReference type="GO" id="GO:0003677">
    <property type="term" value="F:DNA binding"/>
    <property type="evidence" value="ECO:0007669"/>
    <property type="project" value="UniProtKB-KW"/>
</dbReference>
<keyword evidence="2" id="KW-0238">DNA-binding</keyword>
<dbReference type="PANTHER" id="PTHR44688:SF16">
    <property type="entry name" value="DNA-BINDING TRANSCRIPTIONAL ACTIVATOR DEVR_DOSR"/>
    <property type="match status" value="1"/>
</dbReference>
<sequence>MSRLPQRTFLDLTCGLLESQSLAQLQERTESLLAKLFHADHVAFCRMHPDLPTGFEWKASTTGHFLQSYYQWYQEDFVFRWLSQRPNTAWRDTEMLRGQKLVETATHRRSRESHLNLKHVLAVLMVSGHQLGSGALALYRERASPFPVESRRLLQGLTPALSGAFQNFARFDALSSHNQLLEEMLRQEGATAIVVDAQWREFFRTEAVTSLLARWFPSRSDRDELGIPRAWRARMDALMAGSVLLTPSTHVWREERGMSALEVSFTRLQRIDGRGLWELRLKEIHAIPEQWRRILTPRQFEAAALVVQGLTDKEIASKLGITEDTAKDHVQSAYKRLNVPNRSGLIALALRS</sequence>
<dbReference type="InterPro" id="IPR000792">
    <property type="entry name" value="Tscrpt_reg_LuxR_C"/>
</dbReference>
<evidence type="ECO:0000256" key="3">
    <source>
        <dbReference type="ARBA" id="ARBA00023163"/>
    </source>
</evidence>
<dbReference type="InterPro" id="IPR029016">
    <property type="entry name" value="GAF-like_dom_sf"/>
</dbReference>
<dbReference type="OrthoDB" id="5486937at2"/>
<evidence type="ECO:0000313" key="6">
    <source>
        <dbReference type="Proteomes" id="UP000182719"/>
    </source>
</evidence>
<dbReference type="AlphaFoldDB" id="A0A1H7YD37"/>
<evidence type="ECO:0000259" key="4">
    <source>
        <dbReference type="PROSITE" id="PS50043"/>
    </source>
</evidence>
<dbReference type="SUPFAM" id="SSF46894">
    <property type="entry name" value="C-terminal effector domain of the bipartite response regulators"/>
    <property type="match status" value="1"/>
</dbReference>
<dbReference type="Proteomes" id="UP000182719">
    <property type="component" value="Unassembled WGS sequence"/>
</dbReference>
<gene>
    <name evidence="5" type="ORF">SAMN05444354_116171</name>
</gene>
<dbReference type="Gene3D" id="1.10.10.10">
    <property type="entry name" value="Winged helix-like DNA-binding domain superfamily/Winged helix DNA-binding domain"/>
    <property type="match status" value="1"/>
</dbReference>
<keyword evidence="3" id="KW-0804">Transcription</keyword>
<proteinExistence type="predicted"/>
<dbReference type="Gene3D" id="3.30.450.40">
    <property type="match status" value="1"/>
</dbReference>
<dbReference type="EMBL" id="FOAP01000016">
    <property type="protein sequence ID" value="SEM43099.1"/>
    <property type="molecule type" value="Genomic_DNA"/>
</dbReference>
<dbReference type="RefSeq" id="WP_143101552.1">
    <property type="nucleotide sequence ID" value="NZ_FOAP01000016.1"/>
</dbReference>
<dbReference type="SMART" id="SM00421">
    <property type="entry name" value="HTH_LUXR"/>
    <property type="match status" value="1"/>
</dbReference>
<dbReference type="InterPro" id="IPR016032">
    <property type="entry name" value="Sig_transdc_resp-reg_C-effctor"/>
</dbReference>
<name>A0A1H7YD37_STIAU</name>
<dbReference type="GO" id="GO:0006355">
    <property type="term" value="P:regulation of DNA-templated transcription"/>
    <property type="evidence" value="ECO:0007669"/>
    <property type="project" value="InterPro"/>
</dbReference>
<protein>
    <submittedName>
        <fullName evidence="5">Regulatory protein, luxR family</fullName>
    </submittedName>
</protein>